<keyword evidence="2" id="KW-1185">Reference proteome</keyword>
<organism evidence="1 2">
    <name type="scientific">Rosistilla ulvae</name>
    <dbReference type="NCBI Taxonomy" id="1930277"/>
    <lineage>
        <taxon>Bacteria</taxon>
        <taxon>Pseudomonadati</taxon>
        <taxon>Planctomycetota</taxon>
        <taxon>Planctomycetia</taxon>
        <taxon>Pirellulales</taxon>
        <taxon>Pirellulaceae</taxon>
        <taxon>Rosistilla</taxon>
    </lineage>
</organism>
<reference evidence="1 2" key="1">
    <citation type="submission" date="2019-02" db="EMBL/GenBank/DDBJ databases">
        <title>Deep-cultivation of Planctomycetes and their phenomic and genomic characterization uncovers novel biology.</title>
        <authorList>
            <person name="Wiegand S."/>
            <person name="Jogler M."/>
            <person name="Boedeker C."/>
            <person name="Pinto D."/>
            <person name="Vollmers J."/>
            <person name="Rivas-Marin E."/>
            <person name="Kohn T."/>
            <person name="Peeters S.H."/>
            <person name="Heuer A."/>
            <person name="Rast P."/>
            <person name="Oberbeckmann S."/>
            <person name="Bunk B."/>
            <person name="Jeske O."/>
            <person name="Meyerdierks A."/>
            <person name="Storesund J.E."/>
            <person name="Kallscheuer N."/>
            <person name="Luecker S."/>
            <person name="Lage O.M."/>
            <person name="Pohl T."/>
            <person name="Merkel B.J."/>
            <person name="Hornburger P."/>
            <person name="Mueller R.-W."/>
            <person name="Bruemmer F."/>
            <person name="Labrenz M."/>
            <person name="Spormann A.M."/>
            <person name="Op den Camp H."/>
            <person name="Overmann J."/>
            <person name="Amann R."/>
            <person name="Jetten M.S.M."/>
            <person name="Mascher T."/>
            <person name="Medema M.H."/>
            <person name="Devos D.P."/>
            <person name="Kaster A.-K."/>
            <person name="Ovreas L."/>
            <person name="Rohde M."/>
            <person name="Galperin M.Y."/>
            <person name="Jogler C."/>
        </authorList>
    </citation>
    <scope>NUCLEOTIDE SEQUENCE [LARGE SCALE GENOMIC DNA]</scope>
    <source>
        <strain evidence="1 2">EC9</strain>
    </source>
</reference>
<name>A0A517LVT3_9BACT</name>
<evidence type="ECO:0000313" key="2">
    <source>
        <dbReference type="Proteomes" id="UP000319557"/>
    </source>
</evidence>
<dbReference type="EMBL" id="CP036261">
    <property type="protein sequence ID" value="QDS86734.1"/>
    <property type="molecule type" value="Genomic_DNA"/>
</dbReference>
<dbReference type="KEGG" id="ruv:EC9_09070"/>
<accession>A0A517LVT3</accession>
<gene>
    <name evidence="1" type="ORF">EC9_09070</name>
</gene>
<evidence type="ECO:0000313" key="1">
    <source>
        <dbReference type="EMBL" id="QDS86734.1"/>
    </source>
</evidence>
<sequence>MVSVRRLRCSGFLLGLISLVGIAYGSDPIRVDAELLPGIGGYSTAEADLGWLPAGEKVDVEVRVVNRLSRAVQFDRLKLNGSLNQAEATGDSLPAGGELTIHADLTIPNFSHEVDQSIAIYLAPAGKGTARETVRLRFQVSELLRFHTKTAQFSCDSSDNQCVERIPVTITKPIDAAKVSVTGTGDFRNARGAIVHWQDRDWLQFEVDREDPNRSELAGTLTIEDPVSNRKDMITCLVRYRVPVTVRPGLLFARPAPDEKSYAVTAFVRLYPTEESAARFAETKTATQAPVVVAAHLGEHPMDVTTHPLGAAGVYRVEAVVPERFVEEAESIQWQVKTDGKVYYVNTRVGFPR</sequence>
<dbReference type="AlphaFoldDB" id="A0A517LVT3"/>
<protein>
    <submittedName>
        <fullName evidence="1">Uncharacterized protein</fullName>
    </submittedName>
</protein>
<proteinExistence type="predicted"/>
<dbReference type="Proteomes" id="UP000319557">
    <property type="component" value="Chromosome"/>
</dbReference>